<dbReference type="SUPFAM" id="SSF49599">
    <property type="entry name" value="TRAF domain-like"/>
    <property type="match status" value="1"/>
</dbReference>
<keyword evidence="2" id="KW-0675">Receptor</keyword>
<dbReference type="Pfam" id="PF21355">
    <property type="entry name" value="TRAF-mep_MATH"/>
    <property type="match status" value="1"/>
</dbReference>
<evidence type="ECO:0000313" key="2">
    <source>
        <dbReference type="EMBL" id="JAA68083.1"/>
    </source>
</evidence>
<dbReference type="EMBL" id="GADI01005725">
    <property type="protein sequence ID" value="JAA68083.1"/>
    <property type="molecule type" value="mRNA"/>
</dbReference>
<dbReference type="Gene3D" id="2.60.210.10">
    <property type="entry name" value="Apoptosis, Tumor Necrosis Factor Receptor Associated Protein 2, Chain A"/>
    <property type="match status" value="1"/>
</dbReference>
<evidence type="ECO:0000259" key="1">
    <source>
        <dbReference type="Pfam" id="PF21355"/>
    </source>
</evidence>
<dbReference type="InterPro" id="IPR008974">
    <property type="entry name" value="TRAF-like"/>
</dbReference>
<name>A0A0K8RB52_IXORI</name>
<dbReference type="AlphaFoldDB" id="A0A0K8RB52"/>
<dbReference type="InterPro" id="IPR049342">
    <property type="entry name" value="TRAF1-6_MATH_dom"/>
</dbReference>
<protein>
    <submittedName>
        <fullName evidence="2">Putative tumor necrosis factor receptor</fullName>
    </submittedName>
</protein>
<sequence length="134" mass="15080">MKATAHQGRTASSESPIWNAFGYSVSFFVELEKNDNRGLDFNCFFCIYAGSSDSELGWPFSKTVVFKIIHPKDKSKDIFYKVEADNYRESDCFHRPTGTSNVGIGFASLCTAGRLHGEGFIRDNKLHMLLQVKP</sequence>
<reference evidence="2" key="1">
    <citation type="submission" date="2012-12" db="EMBL/GenBank/DDBJ databases">
        <title>Identification and characterization of a phenylalanine ammonia-lyase gene family in Isatis indigotica Fort.</title>
        <authorList>
            <person name="Liu Q."/>
            <person name="Chen J."/>
            <person name="Zhou X."/>
            <person name="Di P."/>
            <person name="Xiao Y."/>
            <person name="Xuan H."/>
            <person name="Zhang L."/>
            <person name="Chen W."/>
        </authorList>
    </citation>
    <scope>NUCLEOTIDE SEQUENCE</scope>
    <source>
        <tissue evidence="2">Salivary gland</tissue>
    </source>
</reference>
<accession>A0A0K8RB52</accession>
<feature type="domain" description="TRAF1-6 MATH" evidence="1">
    <location>
        <begin position="13"/>
        <end position="127"/>
    </location>
</feature>
<proteinExistence type="evidence at transcript level"/>
<organism evidence="2">
    <name type="scientific">Ixodes ricinus</name>
    <name type="common">Common tick</name>
    <name type="synonym">Acarus ricinus</name>
    <dbReference type="NCBI Taxonomy" id="34613"/>
    <lineage>
        <taxon>Eukaryota</taxon>
        <taxon>Metazoa</taxon>
        <taxon>Ecdysozoa</taxon>
        <taxon>Arthropoda</taxon>
        <taxon>Chelicerata</taxon>
        <taxon>Arachnida</taxon>
        <taxon>Acari</taxon>
        <taxon>Parasitiformes</taxon>
        <taxon>Ixodida</taxon>
        <taxon>Ixodoidea</taxon>
        <taxon>Ixodidae</taxon>
        <taxon>Ixodinae</taxon>
        <taxon>Ixodes</taxon>
    </lineage>
</organism>